<dbReference type="PANTHER" id="PTHR12526">
    <property type="entry name" value="GLYCOSYLTRANSFERASE"/>
    <property type="match status" value="1"/>
</dbReference>
<dbReference type="Proteomes" id="UP001597106">
    <property type="component" value="Unassembled WGS sequence"/>
</dbReference>
<accession>A0ABW3GHZ8</accession>
<keyword evidence="1" id="KW-0808">Transferase</keyword>
<evidence type="ECO:0000313" key="1">
    <source>
        <dbReference type="EMBL" id="MFD0930242.1"/>
    </source>
</evidence>
<dbReference type="PANTHER" id="PTHR12526:SF630">
    <property type="entry name" value="GLYCOSYLTRANSFERASE"/>
    <property type="match status" value="1"/>
</dbReference>
<keyword evidence="1" id="KW-0328">Glycosyltransferase</keyword>
<organism evidence="1 2">
    <name type="scientific">Methylophilus glucosoxydans</name>
    <dbReference type="NCBI Taxonomy" id="752553"/>
    <lineage>
        <taxon>Bacteria</taxon>
        <taxon>Pseudomonadati</taxon>
        <taxon>Pseudomonadota</taxon>
        <taxon>Betaproteobacteria</taxon>
        <taxon>Nitrosomonadales</taxon>
        <taxon>Methylophilaceae</taxon>
        <taxon>Methylophilus</taxon>
    </lineage>
</organism>
<dbReference type="Gene3D" id="3.40.50.2000">
    <property type="entry name" value="Glycogen Phosphorylase B"/>
    <property type="match status" value="1"/>
</dbReference>
<evidence type="ECO:0000313" key="2">
    <source>
        <dbReference type="Proteomes" id="UP001597106"/>
    </source>
</evidence>
<reference evidence="2" key="1">
    <citation type="journal article" date="2019" name="Int. J. Syst. Evol. Microbiol.">
        <title>The Global Catalogue of Microorganisms (GCM) 10K type strain sequencing project: providing services to taxonomists for standard genome sequencing and annotation.</title>
        <authorList>
            <consortium name="The Broad Institute Genomics Platform"/>
            <consortium name="The Broad Institute Genome Sequencing Center for Infectious Disease"/>
            <person name="Wu L."/>
            <person name="Ma J."/>
        </authorList>
    </citation>
    <scope>NUCLEOTIDE SEQUENCE [LARGE SCALE GENOMIC DNA]</scope>
    <source>
        <strain evidence="2">CCUG 59685</strain>
    </source>
</reference>
<gene>
    <name evidence="1" type="ORF">ACFQ1T_10695</name>
</gene>
<protein>
    <submittedName>
        <fullName evidence="1">Glycosyltransferase</fullName>
        <ecNumber evidence="1">2.4.-.-</ecNumber>
    </submittedName>
</protein>
<dbReference type="EMBL" id="JBHTJW010000002">
    <property type="protein sequence ID" value="MFD0930242.1"/>
    <property type="molecule type" value="Genomic_DNA"/>
</dbReference>
<keyword evidence="2" id="KW-1185">Reference proteome</keyword>
<dbReference type="SUPFAM" id="SSF53756">
    <property type="entry name" value="UDP-Glycosyltransferase/glycogen phosphorylase"/>
    <property type="match status" value="1"/>
</dbReference>
<dbReference type="GO" id="GO:0016757">
    <property type="term" value="F:glycosyltransferase activity"/>
    <property type="evidence" value="ECO:0007669"/>
    <property type="project" value="UniProtKB-KW"/>
</dbReference>
<dbReference type="Pfam" id="PF13692">
    <property type="entry name" value="Glyco_trans_1_4"/>
    <property type="match status" value="1"/>
</dbReference>
<dbReference type="EC" id="2.4.-.-" evidence="1"/>
<sequence>MKSENLILLSTADWDNPFWTNKQHVACELARTGHRVFYIDSLGLRRPSASAQDLKRIWGRVKKAIRPPQNVRENVWVWSPIVIPLQRYKAVQQLNRFLLNTGLKFWLWKLNFNDSLFWTYNPMTTRFFNLKDYKKTVYHCVDEIKAQPGMPVEEIEAAETELVKGVDVCFVTAEHLFETRKSLNPNTHYFSNVADYAHFSQARESDLEVPEDVKNLSKPVIGFVGAISGYKVNFSLLEQMAAKHPEWSIVMIGKVGEGDPWTDVSTLKKYSNIHFLGPKSYQSLPAYMKAFDVGILPNMLNEYTKSMFPMKFYEYLAAGLPVVATELNALKNCKHIAAITKSDEAFVQALEQTLAGQVIPLEARLEAAKEQTYERRTKKMLDIVGDF</sequence>
<proteinExistence type="predicted"/>
<dbReference type="RefSeq" id="WP_379076410.1">
    <property type="nucleotide sequence ID" value="NZ_JBHTJW010000002.1"/>
</dbReference>
<name>A0ABW3GHZ8_9PROT</name>
<comment type="caution">
    <text evidence="1">The sequence shown here is derived from an EMBL/GenBank/DDBJ whole genome shotgun (WGS) entry which is preliminary data.</text>
</comment>